<gene>
    <name evidence="1" type="ORF">TCEB3V08_LOCUS12029</name>
</gene>
<sequence>MGYDVQQPPILYPGQCSLPLEWLIVYIQATTLDVMSQGHVPPGYDVQQPPILYPGQCSLPLEWLIVYIQATTLDVMSQGHVPPVPASVASLANVHVVLSSTAEDGEIEVRISVG</sequence>
<dbReference type="EMBL" id="OC324481">
    <property type="protein sequence ID" value="CAD7414239.1"/>
    <property type="molecule type" value="Genomic_DNA"/>
</dbReference>
<organism evidence="1">
    <name type="scientific">Timema cristinae</name>
    <name type="common">Walking stick</name>
    <dbReference type="NCBI Taxonomy" id="61476"/>
    <lineage>
        <taxon>Eukaryota</taxon>
        <taxon>Metazoa</taxon>
        <taxon>Ecdysozoa</taxon>
        <taxon>Arthropoda</taxon>
        <taxon>Hexapoda</taxon>
        <taxon>Insecta</taxon>
        <taxon>Pterygota</taxon>
        <taxon>Neoptera</taxon>
        <taxon>Polyneoptera</taxon>
        <taxon>Phasmatodea</taxon>
        <taxon>Timematodea</taxon>
        <taxon>Timematoidea</taxon>
        <taxon>Timematidae</taxon>
        <taxon>Timema</taxon>
    </lineage>
</organism>
<accession>A0A7R9DGJ5</accession>
<proteinExistence type="predicted"/>
<name>A0A7R9DGJ5_TIMCR</name>
<reference evidence="1" key="1">
    <citation type="submission" date="2020-11" db="EMBL/GenBank/DDBJ databases">
        <authorList>
            <person name="Tran Van P."/>
        </authorList>
    </citation>
    <scope>NUCLEOTIDE SEQUENCE</scope>
</reference>
<evidence type="ECO:0000313" key="1">
    <source>
        <dbReference type="EMBL" id="CAD7414239.1"/>
    </source>
</evidence>
<protein>
    <submittedName>
        <fullName evidence="1">Uncharacterized protein</fullName>
    </submittedName>
</protein>
<dbReference type="AlphaFoldDB" id="A0A7R9DGJ5"/>